<evidence type="ECO:0000313" key="2">
    <source>
        <dbReference type="Proteomes" id="UP000267821"/>
    </source>
</evidence>
<gene>
    <name evidence="1" type="ORF">L211DRAFT_589967</name>
</gene>
<organism evidence="1 2">
    <name type="scientific">Terfezia boudieri ATCC MYA-4762</name>
    <dbReference type="NCBI Taxonomy" id="1051890"/>
    <lineage>
        <taxon>Eukaryota</taxon>
        <taxon>Fungi</taxon>
        <taxon>Dikarya</taxon>
        <taxon>Ascomycota</taxon>
        <taxon>Pezizomycotina</taxon>
        <taxon>Pezizomycetes</taxon>
        <taxon>Pezizales</taxon>
        <taxon>Pezizaceae</taxon>
        <taxon>Terfezia</taxon>
    </lineage>
</organism>
<reference evidence="1 2" key="1">
    <citation type="journal article" date="2018" name="Nat. Ecol. Evol.">
        <title>Pezizomycetes genomes reveal the molecular basis of ectomycorrhizal truffle lifestyle.</title>
        <authorList>
            <person name="Murat C."/>
            <person name="Payen T."/>
            <person name="Noel B."/>
            <person name="Kuo A."/>
            <person name="Morin E."/>
            <person name="Chen J."/>
            <person name="Kohler A."/>
            <person name="Krizsan K."/>
            <person name="Balestrini R."/>
            <person name="Da Silva C."/>
            <person name="Montanini B."/>
            <person name="Hainaut M."/>
            <person name="Levati E."/>
            <person name="Barry K.W."/>
            <person name="Belfiori B."/>
            <person name="Cichocki N."/>
            <person name="Clum A."/>
            <person name="Dockter R.B."/>
            <person name="Fauchery L."/>
            <person name="Guy J."/>
            <person name="Iotti M."/>
            <person name="Le Tacon F."/>
            <person name="Lindquist E.A."/>
            <person name="Lipzen A."/>
            <person name="Malagnac F."/>
            <person name="Mello A."/>
            <person name="Molinier V."/>
            <person name="Miyauchi S."/>
            <person name="Poulain J."/>
            <person name="Riccioni C."/>
            <person name="Rubini A."/>
            <person name="Sitrit Y."/>
            <person name="Splivallo R."/>
            <person name="Traeger S."/>
            <person name="Wang M."/>
            <person name="Zifcakova L."/>
            <person name="Wipf D."/>
            <person name="Zambonelli A."/>
            <person name="Paolocci F."/>
            <person name="Nowrousian M."/>
            <person name="Ottonello S."/>
            <person name="Baldrian P."/>
            <person name="Spatafora J.W."/>
            <person name="Henrissat B."/>
            <person name="Nagy L.G."/>
            <person name="Aury J.M."/>
            <person name="Wincker P."/>
            <person name="Grigoriev I.V."/>
            <person name="Bonfante P."/>
            <person name="Martin F.M."/>
        </authorList>
    </citation>
    <scope>NUCLEOTIDE SEQUENCE [LARGE SCALE GENOMIC DNA]</scope>
    <source>
        <strain evidence="1 2">ATCC MYA-4762</strain>
    </source>
</reference>
<dbReference type="EMBL" id="ML121583">
    <property type="protein sequence ID" value="RPB19780.1"/>
    <property type="molecule type" value="Genomic_DNA"/>
</dbReference>
<dbReference type="InParanoid" id="A0A3N4LA85"/>
<dbReference type="AlphaFoldDB" id="A0A3N4LA85"/>
<protein>
    <submittedName>
        <fullName evidence="1">Uncharacterized protein</fullName>
    </submittedName>
</protein>
<name>A0A3N4LA85_9PEZI</name>
<keyword evidence="2" id="KW-1185">Reference proteome</keyword>
<accession>A0A3N4LA85</accession>
<dbReference type="Proteomes" id="UP000267821">
    <property type="component" value="Unassembled WGS sequence"/>
</dbReference>
<sequence>MLIPPQLEIIRFGKRNTLGSARGMSGTERPSRYGTMKMGPITLAWIMQTYDAQSITIDLPVVIIRTITPPSPDPITVAGCLARFVLHEDDYENLCGQSIGHQLGAYVPMEQYKSRT</sequence>
<evidence type="ECO:0000313" key="1">
    <source>
        <dbReference type="EMBL" id="RPB19780.1"/>
    </source>
</evidence>
<proteinExistence type="predicted"/>